<dbReference type="Pfam" id="PF07715">
    <property type="entry name" value="Plug"/>
    <property type="match status" value="1"/>
</dbReference>
<evidence type="ECO:0000313" key="19">
    <source>
        <dbReference type="Proteomes" id="UP000537130"/>
    </source>
</evidence>
<feature type="domain" description="TonB-dependent receptor-like beta-barrel" evidence="16">
    <location>
        <begin position="266"/>
        <end position="751"/>
    </location>
</feature>
<reference evidence="18 19" key="1">
    <citation type="submission" date="2020-08" db="EMBL/GenBank/DDBJ databases">
        <title>Genomic Encyclopedia of Type Strains, Phase III (KMG-III): the genomes of soil and plant-associated and newly described type strains.</title>
        <authorList>
            <person name="Whitman W."/>
        </authorList>
    </citation>
    <scope>NUCLEOTIDE SEQUENCE [LARGE SCALE GENOMIC DNA]</scope>
    <source>
        <strain evidence="18 19">CECT 8654</strain>
    </source>
</reference>
<sequence>MRKHLSLAAAIAAISASYTTPGIAQTQQAVLEEVVVTARKRSETLQDVPFSIAAKTEGQLRRSGATNLETMADGVAGLAVQNLGPGQSQVAIRGISAGQIVRDQPGVKEQVGVYLDESVISLSLFTPDLDFYDTNRVEVLRGPQGTLFGSGSLAGTIRYISNEPDLAEDSGSLTTTVQHVKDGEVGGSLKGHTNVVLGERAALRAVAYTEQFAGYIDAIQPNGGEEEDVNSGEKHGVRIALKFQPTENVTLTPRVVWQDIDMDGFNREDHYNVLANPFTTTRPAITLGEREQYTQLEENFEDEFLLVDFDATVNFNEMVFTSITSWTDREVIVERDATALTGFFNSGDPQGESVYALDATLADTTDVEMITQEFRLASDNADALQWVAGVFYTQIDRNYAQSLMVPGYEAAGGQRAPTQGKYAAVDELYYSDIPYELTQTALFGEMSYDVTSRLNMTIGARFFDFDEDREVVINGVFGGLTEREEDTESSGISPRLLVRYDLNDDVMLNAQVAKGFRLGGINDPINTNLCTPADAATFGGFNEFDDEEVINYEVGAKTTAFGGRGTFNVSAFYSDIENLQATLDAGTCSSRIVYNVEEAHSQGIEIEITARPTDAWEVSVAASYIDAELDSTVTSTDSGGNVTILGGIEDGNELPTAPDYSVALVSTNYFQWNQDWEGYFTAAFQSVGARYTQIVDQTDGAETIDVSGGNAVGNSTATTINFDQELDNYQTVNLRLGGRTANWDLALFVNNATDENIRQSVDREAGGAARIGYRVGQPRTAGITARYDF</sequence>
<dbReference type="PANTHER" id="PTHR32552">
    <property type="entry name" value="FERRICHROME IRON RECEPTOR-RELATED"/>
    <property type="match status" value="1"/>
</dbReference>
<dbReference type="AlphaFoldDB" id="A0A7W4W697"/>
<organism evidence="18 19">
    <name type="scientific">Litorivivens lipolytica</name>
    <dbReference type="NCBI Taxonomy" id="1524264"/>
    <lineage>
        <taxon>Bacteria</taxon>
        <taxon>Pseudomonadati</taxon>
        <taxon>Pseudomonadota</taxon>
        <taxon>Gammaproteobacteria</taxon>
        <taxon>Litorivivens</taxon>
    </lineage>
</organism>
<keyword evidence="10 12" id="KW-0472">Membrane</keyword>
<dbReference type="InterPro" id="IPR036942">
    <property type="entry name" value="Beta-barrel_TonB_sf"/>
</dbReference>
<keyword evidence="6 15" id="KW-0732">Signal</keyword>
<protein>
    <submittedName>
        <fullName evidence="18">Iron complex outermembrane receptor protein</fullName>
    </submittedName>
</protein>
<evidence type="ECO:0000256" key="12">
    <source>
        <dbReference type="PROSITE-ProRule" id="PRU01360"/>
    </source>
</evidence>
<dbReference type="InterPro" id="IPR039426">
    <property type="entry name" value="TonB-dep_rcpt-like"/>
</dbReference>
<feature type="domain" description="TonB-dependent receptor plug" evidence="17">
    <location>
        <begin position="45"/>
        <end position="156"/>
    </location>
</feature>
<evidence type="ECO:0000256" key="6">
    <source>
        <dbReference type="ARBA" id="ARBA00022729"/>
    </source>
</evidence>
<dbReference type="PROSITE" id="PS52016">
    <property type="entry name" value="TONB_DEPENDENT_REC_3"/>
    <property type="match status" value="1"/>
</dbReference>
<keyword evidence="4" id="KW-0410">Iron transport</keyword>
<dbReference type="InterPro" id="IPR012910">
    <property type="entry name" value="Plug_dom"/>
</dbReference>
<keyword evidence="18" id="KW-0675">Receptor</keyword>
<evidence type="ECO:0000256" key="8">
    <source>
        <dbReference type="ARBA" id="ARBA00023065"/>
    </source>
</evidence>
<dbReference type="EMBL" id="JACHWY010000002">
    <property type="protein sequence ID" value="MBB3047848.1"/>
    <property type="molecule type" value="Genomic_DNA"/>
</dbReference>
<evidence type="ECO:0000256" key="9">
    <source>
        <dbReference type="ARBA" id="ARBA00023077"/>
    </source>
</evidence>
<keyword evidence="8" id="KW-0406">Ion transport</keyword>
<dbReference type="GO" id="GO:0006826">
    <property type="term" value="P:iron ion transport"/>
    <property type="evidence" value="ECO:0007669"/>
    <property type="project" value="UniProtKB-KW"/>
</dbReference>
<evidence type="ECO:0000256" key="10">
    <source>
        <dbReference type="ARBA" id="ARBA00023136"/>
    </source>
</evidence>
<evidence type="ECO:0000256" key="15">
    <source>
        <dbReference type="SAM" id="SignalP"/>
    </source>
</evidence>
<keyword evidence="11 12" id="KW-0998">Cell outer membrane</keyword>
<keyword evidence="9 14" id="KW-0798">TonB box</keyword>
<dbReference type="GO" id="GO:0009279">
    <property type="term" value="C:cell outer membrane"/>
    <property type="evidence" value="ECO:0007669"/>
    <property type="project" value="UniProtKB-SubCell"/>
</dbReference>
<dbReference type="RefSeq" id="WP_246386722.1">
    <property type="nucleotide sequence ID" value="NZ_JACHWY010000002.1"/>
</dbReference>
<name>A0A7W4W697_9GAMM</name>
<evidence type="ECO:0000313" key="18">
    <source>
        <dbReference type="EMBL" id="MBB3047848.1"/>
    </source>
</evidence>
<dbReference type="InterPro" id="IPR010917">
    <property type="entry name" value="TonB_rcpt_CS"/>
</dbReference>
<accession>A0A7W4W697</accession>
<feature type="signal peptide" evidence="15">
    <location>
        <begin position="1"/>
        <end position="24"/>
    </location>
</feature>
<evidence type="ECO:0000256" key="7">
    <source>
        <dbReference type="ARBA" id="ARBA00023004"/>
    </source>
</evidence>
<evidence type="ECO:0000256" key="13">
    <source>
        <dbReference type="PROSITE-ProRule" id="PRU10144"/>
    </source>
</evidence>
<gene>
    <name evidence="18" type="ORF">FHR99_002114</name>
</gene>
<evidence type="ECO:0000256" key="4">
    <source>
        <dbReference type="ARBA" id="ARBA00022496"/>
    </source>
</evidence>
<keyword evidence="3 12" id="KW-1134">Transmembrane beta strand</keyword>
<evidence type="ECO:0000256" key="5">
    <source>
        <dbReference type="ARBA" id="ARBA00022692"/>
    </source>
</evidence>
<evidence type="ECO:0000256" key="2">
    <source>
        <dbReference type="ARBA" id="ARBA00022448"/>
    </source>
</evidence>
<comment type="similarity">
    <text evidence="12 14">Belongs to the TonB-dependent receptor family.</text>
</comment>
<evidence type="ECO:0000256" key="3">
    <source>
        <dbReference type="ARBA" id="ARBA00022452"/>
    </source>
</evidence>
<keyword evidence="2 12" id="KW-0813">Transport</keyword>
<dbReference type="PANTHER" id="PTHR32552:SF81">
    <property type="entry name" value="TONB-DEPENDENT OUTER MEMBRANE RECEPTOR"/>
    <property type="match status" value="1"/>
</dbReference>
<comment type="caution">
    <text evidence="18">The sequence shown here is derived from an EMBL/GenBank/DDBJ whole genome shotgun (WGS) entry which is preliminary data.</text>
</comment>
<keyword evidence="7" id="KW-0408">Iron</keyword>
<feature type="short sequence motif" description="TonB C-terminal box" evidence="13">
    <location>
        <begin position="772"/>
        <end position="789"/>
    </location>
</feature>
<dbReference type="PROSITE" id="PS01156">
    <property type="entry name" value="TONB_DEPENDENT_REC_2"/>
    <property type="match status" value="1"/>
</dbReference>
<keyword evidence="5 12" id="KW-0812">Transmembrane</keyword>
<dbReference type="Gene3D" id="2.40.170.20">
    <property type="entry name" value="TonB-dependent receptor, beta-barrel domain"/>
    <property type="match status" value="1"/>
</dbReference>
<evidence type="ECO:0000256" key="14">
    <source>
        <dbReference type="RuleBase" id="RU003357"/>
    </source>
</evidence>
<comment type="subcellular location">
    <subcellularLocation>
        <location evidence="1 12">Cell outer membrane</location>
        <topology evidence="1 12">Multi-pass membrane protein</topology>
    </subcellularLocation>
</comment>
<keyword evidence="19" id="KW-1185">Reference proteome</keyword>
<dbReference type="SUPFAM" id="SSF56935">
    <property type="entry name" value="Porins"/>
    <property type="match status" value="1"/>
</dbReference>
<dbReference type="Pfam" id="PF00593">
    <property type="entry name" value="TonB_dep_Rec_b-barrel"/>
    <property type="match status" value="1"/>
</dbReference>
<evidence type="ECO:0000259" key="16">
    <source>
        <dbReference type="Pfam" id="PF00593"/>
    </source>
</evidence>
<feature type="chain" id="PRO_5030830856" evidence="15">
    <location>
        <begin position="25"/>
        <end position="789"/>
    </location>
</feature>
<evidence type="ECO:0000259" key="17">
    <source>
        <dbReference type="Pfam" id="PF07715"/>
    </source>
</evidence>
<proteinExistence type="inferred from homology"/>
<dbReference type="Proteomes" id="UP000537130">
    <property type="component" value="Unassembled WGS sequence"/>
</dbReference>
<evidence type="ECO:0000256" key="1">
    <source>
        <dbReference type="ARBA" id="ARBA00004571"/>
    </source>
</evidence>
<evidence type="ECO:0000256" key="11">
    <source>
        <dbReference type="ARBA" id="ARBA00023237"/>
    </source>
</evidence>
<dbReference type="InterPro" id="IPR000531">
    <property type="entry name" value="Beta-barrel_TonB"/>
</dbReference>